<dbReference type="AlphaFoldDB" id="A0A3Q8XQ56"/>
<evidence type="ECO:0000313" key="2">
    <source>
        <dbReference type="Proteomes" id="UP000268192"/>
    </source>
</evidence>
<reference evidence="1 2" key="1">
    <citation type="submission" date="2018-09" db="EMBL/GenBank/DDBJ databases">
        <title>Marinorhizobium profundi gen. nov., sp. nov., isolated from a deep-sea sediment sample from the New Britain Trench and proposal of Marinorhizobiaceae fam. nov. in the order Rhizobiales of the class Alphaproteobacteria.</title>
        <authorList>
            <person name="Cao J."/>
        </authorList>
    </citation>
    <scope>NUCLEOTIDE SEQUENCE [LARGE SCALE GENOMIC DNA]</scope>
    <source>
        <strain evidence="1 2">WS11</strain>
    </source>
</reference>
<dbReference type="OrthoDB" id="7923950at2"/>
<dbReference type="Proteomes" id="UP000268192">
    <property type="component" value="Chromosome"/>
</dbReference>
<gene>
    <name evidence="1" type="ORF">D5400_16650</name>
</gene>
<dbReference type="Pfam" id="PF17264">
    <property type="entry name" value="DUF5330"/>
    <property type="match status" value="1"/>
</dbReference>
<dbReference type="KEGG" id="abaw:D5400_16650"/>
<protein>
    <recommendedName>
        <fullName evidence="3">DUF5330 domain-containing protein</fullName>
    </recommendedName>
</protein>
<dbReference type="InterPro" id="IPR035220">
    <property type="entry name" value="DUF5330"/>
</dbReference>
<name>A0A3Q8XQ56_9HYPH</name>
<keyword evidence="2" id="KW-1185">Reference proteome</keyword>
<dbReference type="RefSeq" id="WP_126011011.1">
    <property type="nucleotide sequence ID" value="NZ_CP032509.1"/>
</dbReference>
<sequence>MGFLLKGAFWFSVVLLSLPLLESRETSENEQPLAVGETIFALGVAIEDIRSMCERHPDVCITGGETLNALGLRARDGARIAYQYLDSALGDGSGGADPLATGTVFGATAEAAPAVAGSTPEGAAVMLPPTVRPYTAPQPLD</sequence>
<evidence type="ECO:0000313" key="1">
    <source>
        <dbReference type="EMBL" id="AZN72684.1"/>
    </source>
</evidence>
<accession>A0A3Q8XQ56</accession>
<proteinExistence type="predicted"/>
<organism evidence="1 2">
    <name type="scientific">Georhizobium profundi</name>
    <dbReference type="NCBI Taxonomy" id="2341112"/>
    <lineage>
        <taxon>Bacteria</taxon>
        <taxon>Pseudomonadati</taxon>
        <taxon>Pseudomonadota</taxon>
        <taxon>Alphaproteobacteria</taxon>
        <taxon>Hyphomicrobiales</taxon>
        <taxon>Rhizobiaceae</taxon>
        <taxon>Georhizobium</taxon>
    </lineage>
</organism>
<dbReference type="EMBL" id="CP032509">
    <property type="protein sequence ID" value="AZN72684.1"/>
    <property type="molecule type" value="Genomic_DNA"/>
</dbReference>
<evidence type="ECO:0008006" key="3">
    <source>
        <dbReference type="Google" id="ProtNLM"/>
    </source>
</evidence>